<dbReference type="Gene3D" id="3.40.50.1000">
    <property type="entry name" value="HAD superfamily/HAD-like"/>
    <property type="match status" value="1"/>
</dbReference>
<organism evidence="3 4">
    <name type="scientific">Cylicostephanus goldi</name>
    <name type="common">Nematode worm</name>
    <dbReference type="NCBI Taxonomy" id="71465"/>
    <lineage>
        <taxon>Eukaryota</taxon>
        <taxon>Metazoa</taxon>
        <taxon>Ecdysozoa</taxon>
        <taxon>Nematoda</taxon>
        <taxon>Chromadorea</taxon>
        <taxon>Rhabditida</taxon>
        <taxon>Rhabditina</taxon>
        <taxon>Rhabditomorpha</taxon>
        <taxon>Strongyloidea</taxon>
        <taxon>Strongylidae</taxon>
        <taxon>Cylicostephanus</taxon>
    </lineage>
</organism>
<evidence type="ECO:0000313" key="4">
    <source>
        <dbReference type="Proteomes" id="UP000271889"/>
    </source>
</evidence>
<keyword evidence="2" id="KW-1133">Transmembrane helix</keyword>
<dbReference type="OrthoDB" id="287041at2759"/>
<keyword evidence="2" id="KW-0472">Membrane</keyword>
<dbReference type="Proteomes" id="UP000271889">
    <property type="component" value="Unassembled WGS sequence"/>
</dbReference>
<feature type="region of interest" description="Disordered" evidence="1">
    <location>
        <begin position="298"/>
        <end position="320"/>
    </location>
</feature>
<feature type="transmembrane region" description="Helical" evidence="2">
    <location>
        <begin position="330"/>
        <end position="351"/>
    </location>
</feature>
<feature type="region of interest" description="Disordered" evidence="1">
    <location>
        <begin position="213"/>
        <end position="249"/>
    </location>
</feature>
<sequence>MQSASELLYPYNCTGKSTSTALGYHPNKFCTELFHRCSQLDCFRWRPRFSCRLLPLEWQIPSWRIVRGDFWQWSRPVNSAFQMRLTSPRGRSILLSFYCAQVTKERTEVGGIKKRPFSSSYSTHLQVLCLAAVYHIMALRLILDTLPKQVSRRWCNAAIIRTYSNEKPFKSLLSDHRVASPFADPARTRTRPLAADNLKYFSIAQEDPLKDKEDALKKAKSESPPNTTSKPVEEVKPETSKEQQEEAERLSAIEELRLLKEALEEEKKSVSGSDGPKGAGDEVSLSFMSLSELPQFPRGETPPFSSWQHTFDEDAEKEKRRKRLERNTRIGGIILFGSSVAGLVAFCLYYGRSKRDQAGNVIPDEFTGSFFAPFYRIAHSFRLWRDFVVEPAREQLLPDPLPHPYIQPRYTLVIEMKNVLVHPDWTYKTGYRFAKRPALEYFLDVVGYPNFEVNRCDLHERGYDDCSSGSRQF</sequence>
<feature type="compositionally biased region" description="Basic and acidic residues" evidence="1">
    <location>
        <begin position="231"/>
        <end position="249"/>
    </location>
</feature>
<dbReference type="InterPro" id="IPR023214">
    <property type="entry name" value="HAD_sf"/>
</dbReference>
<gene>
    <name evidence="3" type="ORF">CGOC_LOCUS9071</name>
</gene>
<dbReference type="AlphaFoldDB" id="A0A3P7M6E7"/>
<name>A0A3P7M6E7_CYLGO</name>
<keyword evidence="4" id="KW-1185">Reference proteome</keyword>
<proteinExistence type="predicted"/>
<evidence type="ECO:0000256" key="1">
    <source>
        <dbReference type="SAM" id="MobiDB-lite"/>
    </source>
</evidence>
<dbReference type="SUPFAM" id="SSF56784">
    <property type="entry name" value="HAD-like"/>
    <property type="match status" value="1"/>
</dbReference>
<dbReference type="InterPro" id="IPR036412">
    <property type="entry name" value="HAD-like_sf"/>
</dbReference>
<evidence type="ECO:0000256" key="2">
    <source>
        <dbReference type="SAM" id="Phobius"/>
    </source>
</evidence>
<keyword evidence="2" id="KW-0812">Transmembrane</keyword>
<evidence type="ECO:0000313" key="3">
    <source>
        <dbReference type="EMBL" id="VDN21560.1"/>
    </source>
</evidence>
<dbReference type="EMBL" id="UYRV01105740">
    <property type="protein sequence ID" value="VDN21560.1"/>
    <property type="molecule type" value="Genomic_DNA"/>
</dbReference>
<protein>
    <submittedName>
        <fullName evidence="3">Uncharacterized protein</fullName>
    </submittedName>
</protein>
<accession>A0A3P7M6E7</accession>
<reference evidence="3 4" key="1">
    <citation type="submission" date="2018-11" db="EMBL/GenBank/DDBJ databases">
        <authorList>
            <consortium name="Pathogen Informatics"/>
        </authorList>
    </citation>
    <scope>NUCLEOTIDE SEQUENCE [LARGE SCALE GENOMIC DNA]</scope>
</reference>